<gene>
    <name evidence="2" type="ORF">VFPPC_17357</name>
</gene>
<keyword evidence="1" id="KW-1133">Transmembrane helix</keyword>
<name>A0A219AT81_METCM</name>
<keyword evidence="1" id="KW-0472">Membrane</keyword>
<keyword evidence="1" id="KW-0812">Transmembrane</keyword>
<organism evidence="2 3">
    <name type="scientific">Pochonia chlamydosporia 170</name>
    <dbReference type="NCBI Taxonomy" id="1380566"/>
    <lineage>
        <taxon>Eukaryota</taxon>
        <taxon>Fungi</taxon>
        <taxon>Dikarya</taxon>
        <taxon>Ascomycota</taxon>
        <taxon>Pezizomycotina</taxon>
        <taxon>Sordariomycetes</taxon>
        <taxon>Hypocreomycetidae</taxon>
        <taxon>Hypocreales</taxon>
        <taxon>Clavicipitaceae</taxon>
        <taxon>Pochonia</taxon>
    </lineage>
</organism>
<comment type="caution">
    <text evidence="2">The sequence shown here is derived from an EMBL/GenBank/DDBJ whole genome shotgun (WGS) entry which is preliminary data.</text>
</comment>
<protein>
    <submittedName>
        <fullName evidence="2">Uncharacterized protein</fullName>
    </submittedName>
</protein>
<feature type="transmembrane region" description="Helical" evidence="1">
    <location>
        <begin position="274"/>
        <end position="295"/>
    </location>
</feature>
<dbReference type="Proteomes" id="UP000078397">
    <property type="component" value="Unassembled WGS sequence"/>
</dbReference>
<sequence length="299" mass="32913">MPSWAVLSIGVINVNQRCGVVDVDFGRVYSGQIKQAAPSAGTNLATFSWMCACVWSGLSGLVRVYFLFFIFRRPSLLVPVSSPLVWFTSSIFFFSPPWQTGLFSFPLLVTYQALASGDSCLLGFPLTLVQLVSTLLVGPVSPPTTTPFLAPSSPCRVIVSLDAQDQTQRPKGVAIVPHCISAQPLPCPHGKVDALPSLFLRSSLTSLRFPFQVFPLSADAAAPNPNSLREVSLSNPQSDPQISSTNHAGWLLTNGHHCKLQLRHTTTHRLLPKLFTRFFISFHLFHFIFGARLFFIHCR</sequence>
<feature type="transmembrane region" description="Helical" evidence="1">
    <location>
        <begin position="47"/>
        <end position="69"/>
    </location>
</feature>
<keyword evidence="3" id="KW-1185">Reference proteome</keyword>
<dbReference type="AlphaFoldDB" id="A0A219AT81"/>
<proteinExistence type="predicted"/>
<accession>A0A219AT81</accession>
<evidence type="ECO:0000313" key="3">
    <source>
        <dbReference type="Proteomes" id="UP000078397"/>
    </source>
</evidence>
<evidence type="ECO:0000313" key="2">
    <source>
        <dbReference type="EMBL" id="OWT43494.1"/>
    </source>
</evidence>
<dbReference type="RefSeq" id="XP_022285912.1">
    <property type="nucleotide sequence ID" value="XM_022429071.1"/>
</dbReference>
<evidence type="ECO:0000256" key="1">
    <source>
        <dbReference type="SAM" id="Phobius"/>
    </source>
</evidence>
<dbReference type="EMBL" id="LSBJ02000001">
    <property type="protein sequence ID" value="OWT43494.1"/>
    <property type="molecule type" value="Genomic_DNA"/>
</dbReference>
<dbReference type="GeneID" id="33936342"/>
<feature type="transmembrane region" description="Helical" evidence="1">
    <location>
        <begin position="76"/>
        <end position="95"/>
    </location>
</feature>
<dbReference type="KEGG" id="pchm:VFPPC_17357"/>
<reference evidence="2 3" key="1">
    <citation type="journal article" date="2016" name="PLoS Pathog.">
        <title>Biosynthesis of antibiotic leucinostatins in bio-control fungus Purpureocillium lilacinum and their inhibition on phytophthora revealed by genome mining.</title>
        <authorList>
            <person name="Wang G."/>
            <person name="Liu Z."/>
            <person name="Lin R."/>
            <person name="Li E."/>
            <person name="Mao Z."/>
            <person name="Ling J."/>
            <person name="Yang Y."/>
            <person name="Yin W.B."/>
            <person name="Xie B."/>
        </authorList>
    </citation>
    <scope>NUCLEOTIDE SEQUENCE [LARGE SCALE GENOMIC DNA]</scope>
    <source>
        <strain evidence="2">170</strain>
    </source>
</reference>